<dbReference type="AlphaFoldDB" id="A0A7J0H0N8"/>
<evidence type="ECO:0000313" key="4">
    <source>
        <dbReference type="Proteomes" id="UP000585474"/>
    </source>
</evidence>
<proteinExistence type="predicted"/>
<evidence type="ECO:0000259" key="2">
    <source>
        <dbReference type="Pfam" id="PF23598"/>
    </source>
</evidence>
<dbReference type="Proteomes" id="UP000585474">
    <property type="component" value="Unassembled WGS sequence"/>
</dbReference>
<evidence type="ECO:0000256" key="1">
    <source>
        <dbReference type="ARBA" id="ARBA00022737"/>
    </source>
</evidence>
<dbReference type="InterPro" id="IPR032675">
    <property type="entry name" value="LRR_dom_sf"/>
</dbReference>
<evidence type="ECO:0000313" key="3">
    <source>
        <dbReference type="EMBL" id="GFZ16602.1"/>
    </source>
</evidence>
<protein>
    <recommendedName>
        <fullName evidence="2">Disease resistance R13L4/SHOC-2-like LRR domain-containing protein</fullName>
    </recommendedName>
</protein>
<dbReference type="PANTHER" id="PTHR47186:SF57">
    <property type="entry name" value="OS02G0478300 PROTEIN"/>
    <property type="match status" value="1"/>
</dbReference>
<dbReference type="InterPro" id="IPR055414">
    <property type="entry name" value="LRR_R13L4/SHOC2-like"/>
</dbReference>
<sequence>MLGEVDSLSKLSMLVLLGDGSRLLTVLDLSGTLLETFPSEVVKLLHLTYLSLRGTNVKIIPKSIGKLQKLDTLNLKNTYVNELPQLLHLLLYHYKEEPTYFSLNNESGFKAPAEIGNLSSLQERCSIEANDDVNESIVLRELGKLTELRILHILKLRRKDGRVLCSSLEKLKNLRSLVVNATEEAEIIDLNSLSLPPHLDFLGTLAPEGHLQKLPDRIPSLNNLVRIYFRWSKLRADVDPLQGLPNLVMLEIYESI</sequence>
<dbReference type="EMBL" id="BJWL01000025">
    <property type="protein sequence ID" value="GFZ16602.1"/>
    <property type="molecule type" value="Genomic_DNA"/>
</dbReference>
<comment type="caution">
    <text evidence="3">The sequence shown here is derived from an EMBL/GenBank/DDBJ whole genome shotgun (WGS) entry which is preliminary data.</text>
</comment>
<accession>A0A7J0H0N8</accession>
<dbReference type="Pfam" id="PF23598">
    <property type="entry name" value="LRR_14"/>
    <property type="match status" value="1"/>
</dbReference>
<name>A0A7J0H0N8_9ERIC</name>
<dbReference type="Gene3D" id="3.80.10.10">
    <property type="entry name" value="Ribonuclease Inhibitor"/>
    <property type="match status" value="1"/>
</dbReference>
<keyword evidence="4" id="KW-1185">Reference proteome</keyword>
<dbReference type="PANTHER" id="PTHR47186">
    <property type="entry name" value="LEUCINE-RICH REPEAT-CONTAINING PROTEIN 57"/>
    <property type="match status" value="1"/>
</dbReference>
<reference evidence="3 4" key="1">
    <citation type="submission" date="2019-07" db="EMBL/GenBank/DDBJ databases">
        <title>De Novo Assembly of kiwifruit Actinidia rufa.</title>
        <authorList>
            <person name="Sugita-Konishi S."/>
            <person name="Sato K."/>
            <person name="Mori E."/>
            <person name="Abe Y."/>
            <person name="Kisaki G."/>
            <person name="Hamano K."/>
            <person name="Suezawa K."/>
            <person name="Otani M."/>
            <person name="Fukuda T."/>
            <person name="Manabe T."/>
            <person name="Gomi K."/>
            <person name="Tabuchi M."/>
            <person name="Akimitsu K."/>
            <person name="Kataoka I."/>
        </authorList>
    </citation>
    <scope>NUCLEOTIDE SEQUENCE [LARGE SCALE GENOMIC DNA]</scope>
    <source>
        <strain evidence="4">cv. Fuchu</strain>
    </source>
</reference>
<gene>
    <name evidence="3" type="ORF">Acr_25g0010110</name>
</gene>
<organism evidence="3 4">
    <name type="scientific">Actinidia rufa</name>
    <dbReference type="NCBI Taxonomy" id="165716"/>
    <lineage>
        <taxon>Eukaryota</taxon>
        <taxon>Viridiplantae</taxon>
        <taxon>Streptophyta</taxon>
        <taxon>Embryophyta</taxon>
        <taxon>Tracheophyta</taxon>
        <taxon>Spermatophyta</taxon>
        <taxon>Magnoliopsida</taxon>
        <taxon>eudicotyledons</taxon>
        <taxon>Gunneridae</taxon>
        <taxon>Pentapetalae</taxon>
        <taxon>asterids</taxon>
        <taxon>Ericales</taxon>
        <taxon>Actinidiaceae</taxon>
        <taxon>Actinidia</taxon>
    </lineage>
</organism>
<keyword evidence="1" id="KW-0677">Repeat</keyword>
<dbReference type="SUPFAM" id="SSF52047">
    <property type="entry name" value="RNI-like"/>
    <property type="match status" value="1"/>
</dbReference>
<feature type="domain" description="Disease resistance R13L4/SHOC-2-like LRR" evidence="2">
    <location>
        <begin position="22"/>
        <end position="253"/>
    </location>
</feature>
<dbReference type="OrthoDB" id="1435630at2759"/>